<feature type="domain" description="NFD4 C-terminal" evidence="9">
    <location>
        <begin position="322"/>
        <end position="533"/>
    </location>
</feature>
<accession>S8EB50</accession>
<comment type="similarity">
    <text evidence="5">Belongs to the major facilitator superfamily. Phosphate:H(+) symporter (TC 2.A.1.9) family.</text>
</comment>
<evidence type="ECO:0000313" key="10">
    <source>
        <dbReference type="EMBL" id="EPS69782.1"/>
    </source>
</evidence>
<feature type="transmembrane region" description="Helical" evidence="7">
    <location>
        <begin position="240"/>
        <end position="260"/>
    </location>
</feature>
<dbReference type="InterPro" id="IPR056555">
    <property type="entry name" value="NFD4_C"/>
</dbReference>
<evidence type="ECO:0000259" key="9">
    <source>
        <dbReference type="Pfam" id="PF23262"/>
    </source>
</evidence>
<dbReference type="PANTHER" id="PTHR21576:SF122">
    <property type="entry name" value="MFS TRANSPORTER"/>
    <property type="match status" value="1"/>
</dbReference>
<comment type="subcellular location">
    <subcellularLocation>
        <location evidence="1">Membrane</location>
        <topology evidence="1">Multi-pass membrane protein</topology>
    </subcellularLocation>
</comment>
<dbReference type="Proteomes" id="UP000015453">
    <property type="component" value="Unassembled WGS sequence"/>
</dbReference>
<feature type="transmembrane region" description="Helical" evidence="7">
    <location>
        <begin position="12"/>
        <end position="33"/>
    </location>
</feature>
<feature type="transmembrane region" description="Helical" evidence="7">
    <location>
        <begin position="367"/>
        <end position="391"/>
    </location>
</feature>
<comment type="caution">
    <text evidence="10">The sequence shown here is derived from an EMBL/GenBank/DDBJ whole genome shotgun (WGS) entry which is preliminary data.</text>
</comment>
<keyword evidence="3 7" id="KW-1133">Transmembrane helix</keyword>
<evidence type="ECO:0000256" key="1">
    <source>
        <dbReference type="ARBA" id="ARBA00004141"/>
    </source>
</evidence>
<feature type="transmembrane region" description="Helical" evidence="7">
    <location>
        <begin position="506"/>
        <end position="526"/>
    </location>
</feature>
<dbReference type="AlphaFoldDB" id="S8EB50"/>
<keyword evidence="11" id="KW-1185">Reference proteome</keyword>
<dbReference type="Pfam" id="PF23262">
    <property type="entry name" value="NFD4_C"/>
    <property type="match status" value="1"/>
</dbReference>
<feature type="transmembrane region" description="Helical" evidence="7">
    <location>
        <begin position="172"/>
        <end position="191"/>
    </location>
</feature>
<feature type="domain" description="Nodulin-like" evidence="8">
    <location>
        <begin position="10"/>
        <end position="259"/>
    </location>
</feature>
<feature type="transmembrane region" description="Helical" evidence="7">
    <location>
        <begin position="75"/>
        <end position="96"/>
    </location>
</feature>
<name>S8EB50_9LAMI</name>
<feature type="non-terminal residue" evidence="10">
    <location>
        <position position="547"/>
    </location>
</feature>
<evidence type="ECO:0000256" key="2">
    <source>
        <dbReference type="ARBA" id="ARBA00022692"/>
    </source>
</evidence>
<gene>
    <name evidence="10" type="ORF">M569_04980</name>
</gene>
<evidence type="ECO:0000256" key="7">
    <source>
        <dbReference type="SAM" id="Phobius"/>
    </source>
</evidence>
<organism evidence="10 11">
    <name type="scientific">Genlisea aurea</name>
    <dbReference type="NCBI Taxonomy" id="192259"/>
    <lineage>
        <taxon>Eukaryota</taxon>
        <taxon>Viridiplantae</taxon>
        <taxon>Streptophyta</taxon>
        <taxon>Embryophyta</taxon>
        <taxon>Tracheophyta</taxon>
        <taxon>Spermatophyta</taxon>
        <taxon>Magnoliopsida</taxon>
        <taxon>eudicotyledons</taxon>
        <taxon>Gunneridae</taxon>
        <taxon>Pentapetalae</taxon>
        <taxon>asterids</taxon>
        <taxon>lamiids</taxon>
        <taxon>Lamiales</taxon>
        <taxon>Lentibulariaceae</taxon>
        <taxon>Genlisea</taxon>
    </lineage>
</organism>
<evidence type="ECO:0000259" key="8">
    <source>
        <dbReference type="Pfam" id="PF06813"/>
    </source>
</evidence>
<dbReference type="CDD" id="cd17354">
    <property type="entry name" value="MFS_Mch1p_like"/>
    <property type="match status" value="1"/>
</dbReference>
<feature type="region of interest" description="Disordered" evidence="6">
    <location>
        <begin position="284"/>
        <end position="304"/>
    </location>
</feature>
<feature type="transmembrane region" description="Helical" evidence="7">
    <location>
        <begin position="423"/>
        <end position="446"/>
    </location>
</feature>
<dbReference type="Pfam" id="PF06813">
    <property type="entry name" value="Nodulin-like"/>
    <property type="match status" value="1"/>
</dbReference>
<dbReference type="InterPro" id="IPR036259">
    <property type="entry name" value="MFS_trans_sf"/>
</dbReference>
<keyword evidence="4 7" id="KW-0472">Membrane</keyword>
<dbReference type="OrthoDB" id="410267at2759"/>
<reference evidence="10 11" key="1">
    <citation type="journal article" date="2013" name="BMC Genomics">
        <title>The miniature genome of a carnivorous plant Genlisea aurea contains a low number of genes and short non-coding sequences.</title>
        <authorList>
            <person name="Leushkin E.V."/>
            <person name="Sutormin R.A."/>
            <person name="Nabieva E.R."/>
            <person name="Penin A.A."/>
            <person name="Kondrashov A.S."/>
            <person name="Logacheva M.D."/>
        </authorList>
    </citation>
    <scope>NUCLEOTIDE SEQUENCE [LARGE SCALE GENOMIC DNA]</scope>
</reference>
<feature type="transmembrane region" description="Helical" evidence="7">
    <location>
        <begin position="453"/>
        <end position="472"/>
    </location>
</feature>
<dbReference type="EMBL" id="AUSU01001967">
    <property type="protein sequence ID" value="EPS69782.1"/>
    <property type="molecule type" value="Genomic_DNA"/>
</dbReference>
<keyword evidence="2 7" id="KW-0812">Transmembrane</keyword>
<dbReference type="GO" id="GO:0016020">
    <property type="term" value="C:membrane"/>
    <property type="evidence" value="ECO:0007669"/>
    <property type="project" value="UniProtKB-SubCell"/>
</dbReference>
<dbReference type="Gene3D" id="1.20.1250.20">
    <property type="entry name" value="MFS general substrate transporter like domains"/>
    <property type="match status" value="1"/>
</dbReference>
<evidence type="ECO:0000256" key="6">
    <source>
        <dbReference type="SAM" id="MobiDB-lite"/>
    </source>
</evidence>
<feature type="transmembrane region" description="Helical" evidence="7">
    <location>
        <begin position="212"/>
        <end position="234"/>
    </location>
</feature>
<evidence type="ECO:0000313" key="11">
    <source>
        <dbReference type="Proteomes" id="UP000015453"/>
    </source>
</evidence>
<feature type="transmembrane region" description="Helical" evidence="7">
    <location>
        <begin position="140"/>
        <end position="160"/>
    </location>
</feature>
<evidence type="ECO:0000256" key="3">
    <source>
        <dbReference type="ARBA" id="ARBA00022989"/>
    </source>
</evidence>
<evidence type="ECO:0000256" key="5">
    <source>
        <dbReference type="ARBA" id="ARBA00044504"/>
    </source>
</evidence>
<feature type="transmembrane region" description="Helical" evidence="7">
    <location>
        <begin position="323"/>
        <end position="347"/>
    </location>
</feature>
<dbReference type="InterPro" id="IPR010658">
    <property type="entry name" value="Nodulin-like"/>
</dbReference>
<feature type="transmembrane region" description="Helical" evidence="7">
    <location>
        <begin position="398"/>
        <end position="417"/>
    </location>
</feature>
<dbReference type="SUPFAM" id="SSF103473">
    <property type="entry name" value="MFS general substrate transporter"/>
    <property type="match status" value="1"/>
</dbReference>
<sequence>AFGRQVLKSRWFMVFACLLIMSMSGASYIFGIYSNDLKTALGYDQTTLNLIGFFKDLGGNVGVISGVINEVAPPWAVLSIGVLMNFTGYFLIWLAVTGRTAKPQLWQMCVYICVAANSQTFSNTGALVTCVKSFPASRGIVIGLLKGFTGLSGAVITQIFRGFFGSDSSSSSSSLILLIAWLPAAVSFLFLRTVRLMESSREENEIQVFYNLLYVSLSLAGFLMLLIILQNGLVFTRAEYAGSASVVLILLFAPLAIVFSEELKKWRMKKLAGEADSGCPLKKVVAGESPSPSPPPRENRHPPWWRDVFSPPERGEDYTVLQALFSIDMICLFATVTLGAGGTLTAIDNLGQIGKALGYTEKSVTTFVSLVSIWGYLGRVISGFASEILLAKFRFPRPLMLTAVLLVSCSGHLLIAYGVPNSLYAASVIVGFCFGAQWPLIFAIISEIFGLKYYSTLYSLGGGASPLGAYIFNVKVTGHLYDAEARKQTTAGGPDLSCVGVRCYRTAFLTIAVATFAGALASLILVMRTRKFYRGDIYRKFRQEEKN</sequence>
<protein>
    <submittedName>
        <fullName evidence="10">Uncharacterized protein</fullName>
    </submittedName>
</protein>
<dbReference type="PANTHER" id="PTHR21576">
    <property type="entry name" value="UNCHARACTERIZED NODULIN-LIKE PROTEIN"/>
    <property type="match status" value="1"/>
</dbReference>
<evidence type="ECO:0000256" key="4">
    <source>
        <dbReference type="ARBA" id="ARBA00023136"/>
    </source>
</evidence>
<feature type="non-terminal residue" evidence="10">
    <location>
        <position position="1"/>
    </location>
</feature>
<proteinExistence type="inferred from homology"/>